<dbReference type="STRING" id="1173111.SAMN05444955_103214"/>
<keyword evidence="1 4" id="KW-0121">Carboxypeptidase</keyword>
<dbReference type="Pfam" id="PF02074">
    <property type="entry name" value="Peptidase_M32"/>
    <property type="match status" value="1"/>
</dbReference>
<evidence type="ECO:0000313" key="5">
    <source>
        <dbReference type="Proteomes" id="UP000199695"/>
    </source>
</evidence>
<keyword evidence="1 2" id="KW-0479">Metal-binding</keyword>
<keyword evidence="1" id="KW-0378">Hydrolase</keyword>
<dbReference type="GO" id="GO:0006508">
    <property type="term" value="P:proteolysis"/>
    <property type="evidence" value="ECO:0007669"/>
    <property type="project" value="UniProtKB-UniRule"/>
</dbReference>
<comment type="function">
    <text evidence="1">Broad specificity carboxypetidase that releases amino acids sequentially from the C-terminus, including neutral, aromatic, polar and basic residues.</text>
</comment>
<organism evidence="4 5">
    <name type="scientific">Lihuaxuella thermophila</name>
    <dbReference type="NCBI Taxonomy" id="1173111"/>
    <lineage>
        <taxon>Bacteria</taxon>
        <taxon>Bacillati</taxon>
        <taxon>Bacillota</taxon>
        <taxon>Bacilli</taxon>
        <taxon>Bacillales</taxon>
        <taxon>Thermoactinomycetaceae</taxon>
        <taxon>Lihuaxuella</taxon>
    </lineage>
</organism>
<feature type="binding site" evidence="2">
    <location>
        <position position="268"/>
    </location>
    <ligand>
        <name>Zn(2+)</name>
        <dbReference type="ChEBI" id="CHEBI:29105"/>
        <note>catalytic</note>
    </ligand>
</feature>
<dbReference type="EMBL" id="FOCQ01000003">
    <property type="protein sequence ID" value="SEM92838.1"/>
    <property type="molecule type" value="Genomic_DNA"/>
</dbReference>
<name>A0A1H8CEY7_9BACL</name>
<sequence>MEEKMQELKKRLREIYDIHSALSVLSWDQNTYMPPAGTEARGRQMSTLGRVAHEKLTDPALGQLLEDLSSYEKSLPYESDEASLIRVTRREYEQAVRVPSDFIANFYNHTAQVYQAWVEARAEDDFAKVAPLLEKTLEFSREYAGYFPGYEHIADPLIDRMDYGMKASAIQSLFSELRKQLVPLVEEVTSRPSVDDSCLLQHYPKDKQLEFGMNVSRKLGLDFTRARQDLAPHPFMTKFAHGDVRITTRVKENDLGEALFSTIHETGHALYELGIDPSLEGTPLHGGTSSAVHESQSRLWENIVGRSRGFWNHFFPQLKEMFPSQLGNVTLDEFYRAINRVQRSLIRTEADELTYNLHVIIRFDLELAMLEGNLAVKDLPDAWRSRYQSDLGISSPDDKNGVLQDIHWFMDYIGGVFQGYTLGNILSCQFYEAALKAHPEIPEQIEQGEFGTLHGWLKENIYRHGSKFTSEELVQRATGSTLTIEPYIRYLRKKYSELYLT</sequence>
<comment type="similarity">
    <text evidence="1">Belongs to the peptidase M32 family.</text>
</comment>
<dbReference type="EC" id="3.4.17.19" evidence="1"/>
<feature type="binding site" evidence="2">
    <location>
        <position position="264"/>
    </location>
    <ligand>
        <name>Zn(2+)</name>
        <dbReference type="ChEBI" id="CHEBI:29105"/>
        <note>catalytic</note>
    </ligand>
</feature>
<dbReference type="RefSeq" id="WP_089965809.1">
    <property type="nucleotide sequence ID" value="NZ_FOCQ01000003.1"/>
</dbReference>
<comment type="cofactor">
    <cofactor evidence="2">
        <name>Zn(2+)</name>
        <dbReference type="ChEBI" id="CHEBI:29105"/>
    </cofactor>
    <text evidence="2">Binds 1 zinc ion per subunit.</text>
</comment>
<dbReference type="PANTHER" id="PTHR34217">
    <property type="entry name" value="METAL-DEPENDENT CARBOXYPEPTIDASE"/>
    <property type="match status" value="1"/>
</dbReference>
<dbReference type="GO" id="GO:0004181">
    <property type="term" value="F:metallocarboxypeptidase activity"/>
    <property type="evidence" value="ECO:0007669"/>
    <property type="project" value="UniProtKB-UniRule"/>
</dbReference>
<evidence type="ECO:0000256" key="1">
    <source>
        <dbReference type="PIRNR" id="PIRNR006615"/>
    </source>
</evidence>
<dbReference type="InterPro" id="IPR001333">
    <property type="entry name" value="Peptidase_M32_Taq"/>
</dbReference>
<gene>
    <name evidence="4" type="ORF">SAMN05444955_103214</name>
</gene>
<dbReference type="CDD" id="cd06460">
    <property type="entry name" value="M32_Taq"/>
    <property type="match status" value="1"/>
</dbReference>
<dbReference type="Gene3D" id="1.10.1370.30">
    <property type="match status" value="1"/>
</dbReference>
<feature type="active site" description="Proton donor/acceptor" evidence="3">
    <location>
        <position position="265"/>
    </location>
</feature>
<feature type="binding site" evidence="2">
    <location>
        <position position="294"/>
    </location>
    <ligand>
        <name>Zn(2+)</name>
        <dbReference type="ChEBI" id="CHEBI:29105"/>
        <note>catalytic</note>
    </ligand>
</feature>
<dbReference type="GO" id="GO:0046872">
    <property type="term" value="F:metal ion binding"/>
    <property type="evidence" value="ECO:0007669"/>
    <property type="project" value="UniProtKB-KW"/>
</dbReference>
<evidence type="ECO:0000256" key="2">
    <source>
        <dbReference type="PIRSR" id="PIRSR006615-1"/>
    </source>
</evidence>
<comment type="catalytic activity">
    <reaction evidence="1">
        <text>Release of a C-terminal amino acid with broad specificity, except for -Pro.</text>
        <dbReference type="EC" id="3.4.17.19"/>
    </reaction>
</comment>
<dbReference type="OrthoDB" id="9772308at2"/>
<reference evidence="4 5" key="1">
    <citation type="submission" date="2016-10" db="EMBL/GenBank/DDBJ databases">
        <authorList>
            <person name="de Groot N.N."/>
        </authorList>
    </citation>
    <scope>NUCLEOTIDE SEQUENCE [LARGE SCALE GENOMIC DNA]</scope>
    <source>
        <strain evidence="4 5">DSM 46701</strain>
    </source>
</reference>
<keyword evidence="1" id="KW-0482">Metalloprotease</keyword>
<dbReference type="AlphaFoldDB" id="A0A1H8CEY7"/>
<keyword evidence="1" id="KW-0645">Protease</keyword>
<evidence type="ECO:0000313" key="4">
    <source>
        <dbReference type="EMBL" id="SEM92838.1"/>
    </source>
</evidence>
<dbReference type="PROSITE" id="PS52034">
    <property type="entry name" value="PEPTIDASE_M32"/>
    <property type="match status" value="1"/>
</dbReference>
<protein>
    <recommendedName>
        <fullName evidence="1">Metal-dependent carboxypeptidase</fullName>
        <ecNumber evidence="1">3.4.17.19</ecNumber>
    </recommendedName>
</protein>
<dbReference type="PANTHER" id="PTHR34217:SF1">
    <property type="entry name" value="CARBOXYPEPTIDASE 1"/>
    <property type="match status" value="1"/>
</dbReference>
<dbReference type="Proteomes" id="UP000199695">
    <property type="component" value="Unassembled WGS sequence"/>
</dbReference>
<proteinExistence type="inferred from homology"/>
<keyword evidence="2" id="KW-0862">Zinc</keyword>
<evidence type="ECO:0000256" key="3">
    <source>
        <dbReference type="PIRSR" id="PIRSR006615-2"/>
    </source>
</evidence>
<dbReference type="SUPFAM" id="SSF55486">
    <property type="entry name" value="Metalloproteases ('zincins'), catalytic domain"/>
    <property type="match status" value="1"/>
</dbReference>
<dbReference type="PIRSF" id="PIRSF006615">
    <property type="entry name" value="Zn_crbxpep_Taq"/>
    <property type="match status" value="1"/>
</dbReference>
<dbReference type="PRINTS" id="PR00998">
    <property type="entry name" value="CRBOXYPTASET"/>
</dbReference>
<keyword evidence="5" id="KW-1185">Reference proteome</keyword>
<accession>A0A1H8CEY7</accession>